<dbReference type="Gene3D" id="3.40.50.2000">
    <property type="entry name" value="Glycogen Phosphorylase B"/>
    <property type="match status" value="1"/>
</dbReference>
<proteinExistence type="predicted"/>
<protein>
    <recommendedName>
        <fullName evidence="3">Glycosyltransferase</fullName>
    </recommendedName>
</protein>
<dbReference type="RefSeq" id="WP_036868245.1">
    <property type="nucleotide sequence ID" value="NZ_JRNQ01000073.1"/>
</dbReference>
<organism evidence="1 2">
    <name type="scientific">Prevotella bivia DNF00320</name>
    <dbReference type="NCBI Taxonomy" id="1401068"/>
    <lineage>
        <taxon>Bacteria</taxon>
        <taxon>Pseudomonadati</taxon>
        <taxon>Bacteroidota</taxon>
        <taxon>Bacteroidia</taxon>
        <taxon>Bacteroidales</taxon>
        <taxon>Prevotellaceae</taxon>
        <taxon>Prevotella</taxon>
    </lineage>
</organism>
<dbReference type="Proteomes" id="UP000029525">
    <property type="component" value="Unassembled WGS sequence"/>
</dbReference>
<dbReference type="EMBL" id="JRNQ01000073">
    <property type="protein sequence ID" value="KGF43609.1"/>
    <property type="molecule type" value="Genomic_DNA"/>
</dbReference>
<accession>A0A096CEC5</accession>
<reference evidence="1 2" key="1">
    <citation type="submission" date="2014-07" db="EMBL/GenBank/DDBJ databases">
        <authorList>
            <person name="McCorrison J."/>
            <person name="Sanka R."/>
            <person name="Torralba M."/>
            <person name="Gillis M."/>
            <person name="Haft D.H."/>
            <person name="Methe B."/>
            <person name="Sutton G."/>
            <person name="Nelson K.E."/>
        </authorList>
    </citation>
    <scope>NUCLEOTIDE SEQUENCE [LARGE SCALE GENOMIC DNA]</scope>
    <source>
        <strain evidence="1 2">DNF00320</strain>
    </source>
</reference>
<evidence type="ECO:0000313" key="1">
    <source>
        <dbReference type="EMBL" id="KGF43609.1"/>
    </source>
</evidence>
<gene>
    <name evidence="1" type="ORF">HMPREF0647_09630</name>
</gene>
<sequence>MKVYIDSRVEYRYSSFYRLGIYRLIGKKNVIYSASKFQDLPNETSSQFGCGLQIICEKNGVEKKIYFDIKDIAEVEQDKYEWADIYAKVNVKAGDLERYPKLVVSGPQCGLRNRSLLSLILFGLCNYIKSFSSSKVSYKLYLQTYLYPYARRRPLSAYESNREVKSNYIFHASTLWYNEFAATDTNKYRGEFLKACQRAGLEIEGGLFYVGGEAVLKEMPDYPKYKEEYKDFIYDKRLSMDDYITKTKESVVVFNTPSVCGCHGWKLAEYLCMGKAIISTPLLREMPAPMEHGKHIHFVHSVDEIYDAVVKINTDEAYRKQLEEGARAYYEQWLAPEVVVKRIIKLAFKGA</sequence>
<dbReference type="SUPFAM" id="SSF53756">
    <property type="entry name" value="UDP-Glycosyltransferase/glycogen phosphorylase"/>
    <property type="match status" value="1"/>
</dbReference>
<dbReference type="OrthoDB" id="6336595at2"/>
<evidence type="ECO:0008006" key="3">
    <source>
        <dbReference type="Google" id="ProtNLM"/>
    </source>
</evidence>
<dbReference type="AlphaFoldDB" id="A0A096CEC5"/>
<evidence type="ECO:0000313" key="2">
    <source>
        <dbReference type="Proteomes" id="UP000029525"/>
    </source>
</evidence>
<comment type="caution">
    <text evidence="1">The sequence shown here is derived from an EMBL/GenBank/DDBJ whole genome shotgun (WGS) entry which is preliminary data.</text>
</comment>
<name>A0A096CEC5_9BACT</name>